<dbReference type="STRING" id="1798705.A2563_02730"/>
<dbReference type="Pfam" id="PF00230">
    <property type="entry name" value="MIP"/>
    <property type="match status" value="1"/>
</dbReference>
<protein>
    <recommendedName>
        <fullName evidence="12">Porin</fullName>
    </recommendedName>
</protein>
<evidence type="ECO:0008006" key="12">
    <source>
        <dbReference type="Google" id="ProtNLM"/>
    </source>
</evidence>
<evidence type="ECO:0000256" key="6">
    <source>
        <dbReference type="ARBA" id="ARBA00022989"/>
    </source>
</evidence>
<dbReference type="GO" id="GO:0005886">
    <property type="term" value="C:plasma membrane"/>
    <property type="evidence" value="ECO:0007669"/>
    <property type="project" value="UniProtKB-SubCell"/>
</dbReference>
<evidence type="ECO:0000313" key="11">
    <source>
        <dbReference type="Proteomes" id="UP000176634"/>
    </source>
</evidence>
<dbReference type="PRINTS" id="PR00783">
    <property type="entry name" value="MINTRINSICP"/>
</dbReference>
<reference evidence="10 11" key="1">
    <citation type="journal article" date="2016" name="Nat. Commun.">
        <title>Thousands of microbial genomes shed light on interconnected biogeochemical processes in an aquifer system.</title>
        <authorList>
            <person name="Anantharaman K."/>
            <person name="Brown C.T."/>
            <person name="Hug L.A."/>
            <person name="Sharon I."/>
            <person name="Castelle C.J."/>
            <person name="Probst A.J."/>
            <person name="Thomas B.C."/>
            <person name="Singh A."/>
            <person name="Wilkins M.J."/>
            <person name="Karaoz U."/>
            <person name="Brodie E.L."/>
            <person name="Williams K.H."/>
            <person name="Hubbard S.S."/>
            <person name="Banfield J.F."/>
        </authorList>
    </citation>
    <scope>NUCLEOTIDE SEQUENCE [LARGE SCALE GENOMIC DNA]</scope>
</reference>
<dbReference type="Proteomes" id="UP000176634">
    <property type="component" value="Unassembled WGS sequence"/>
</dbReference>
<dbReference type="Gene3D" id="1.20.1080.10">
    <property type="entry name" value="Glycerol uptake facilitator protein"/>
    <property type="match status" value="1"/>
</dbReference>
<comment type="subcellular location">
    <subcellularLocation>
        <location evidence="1">Cell membrane</location>
        <topology evidence="1">Multi-pass membrane protein</topology>
    </subcellularLocation>
</comment>
<proteinExistence type="inferred from homology"/>
<dbReference type="InterPro" id="IPR000425">
    <property type="entry name" value="MIP"/>
</dbReference>
<feature type="transmembrane region" description="Helical" evidence="9">
    <location>
        <begin position="169"/>
        <end position="190"/>
    </location>
</feature>
<dbReference type="EMBL" id="MFRA01000005">
    <property type="protein sequence ID" value="OGH92568.1"/>
    <property type="molecule type" value="Genomic_DNA"/>
</dbReference>
<organism evidence="10 11">
    <name type="scientific">Candidatus Magasanikbacteria bacterium RIFOXYD1_FULL_40_23</name>
    <dbReference type="NCBI Taxonomy" id="1798705"/>
    <lineage>
        <taxon>Bacteria</taxon>
        <taxon>Candidatus Magasanikiibacteriota</taxon>
    </lineage>
</organism>
<comment type="similarity">
    <text evidence="2 8">Belongs to the MIP/aquaporin (TC 1.A.8) family.</text>
</comment>
<dbReference type="AlphaFoldDB" id="A0A1F6P8Z9"/>
<keyword evidence="3 8" id="KW-0813">Transport</keyword>
<evidence type="ECO:0000256" key="7">
    <source>
        <dbReference type="ARBA" id="ARBA00023136"/>
    </source>
</evidence>
<dbReference type="InterPro" id="IPR023271">
    <property type="entry name" value="Aquaporin-like"/>
</dbReference>
<gene>
    <name evidence="10" type="ORF">A2563_02730</name>
</gene>
<sequence length="200" mass="20592">MYKKYLAELVGTFALSFVVLSAVASGGGLPIAVPLIAALTLGLFVYTIGPVSGCHINPAVTLGLLSIKKISSIEAVRYILAQLLGALAAILVSKIFVITSPMTASPFNSRVFLAEGLGTFFFCFGIASVVYGQAKEQMSGLVIGGSLLLGVLIASLVGAAGILNPAVAFALNSATILYTVAPVVGSVLGFKTYKYIVNVQ</sequence>
<evidence type="ECO:0000256" key="9">
    <source>
        <dbReference type="SAM" id="Phobius"/>
    </source>
</evidence>
<evidence type="ECO:0000256" key="5">
    <source>
        <dbReference type="ARBA" id="ARBA00022692"/>
    </source>
</evidence>
<feature type="transmembrane region" description="Helical" evidence="9">
    <location>
        <begin position="138"/>
        <end position="163"/>
    </location>
</feature>
<name>A0A1F6P8Z9_9BACT</name>
<dbReference type="GO" id="GO:0015250">
    <property type="term" value="F:water channel activity"/>
    <property type="evidence" value="ECO:0007669"/>
    <property type="project" value="TreeGrafter"/>
</dbReference>
<evidence type="ECO:0000256" key="8">
    <source>
        <dbReference type="RuleBase" id="RU000477"/>
    </source>
</evidence>
<accession>A0A1F6P8Z9</accession>
<keyword evidence="4" id="KW-1003">Cell membrane</keyword>
<comment type="caution">
    <text evidence="10">The sequence shown here is derived from an EMBL/GenBank/DDBJ whole genome shotgun (WGS) entry which is preliminary data.</text>
</comment>
<dbReference type="PROSITE" id="PS00221">
    <property type="entry name" value="MIP"/>
    <property type="match status" value="1"/>
</dbReference>
<dbReference type="SUPFAM" id="SSF81338">
    <property type="entry name" value="Aquaporin-like"/>
    <property type="match status" value="1"/>
</dbReference>
<evidence type="ECO:0000313" key="10">
    <source>
        <dbReference type="EMBL" id="OGH92568.1"/>
    </source>
</evidence>
<keyword evidence="5 8" id="KW-0812">Transmembrane</keyword>
<keyword evidence="7 9" id="KW-0472">Membrane</keyword>
<dbReference type="PANTHER" id="PTHR19139:SF199">
    <property type="entry name" value="MIP17260P"/>
    <property type="match status" value="1"/>
</dbReference>
<feature type="transmembrane region" description="Helical" evidence="9">
    <location>
        <begin position="79"/>
        <end position="99"/>
    </location>
</feature>
<dbReference type="InterPro" id="IPR022357">
    <property type="entry name" value="MIP_CS"/>
</dbReference>
<feature type="transmembrane region" description="Helical" evidence="9">
    <location>
        <begin position="36"/>
        <end position="67"/>
    </location>
</feature>
<keyword evidence="6 9" id="KW-1133">Transmembrane helix</keyword>
<dbReference type="PANTHER" id="PTHR19139">
    <property type="entry name" value="AQUAPORIN TRANSPORTER"/>
    <property type="match status" value="1"/>
</dbReference>
<evidence type="ECO:0000256" key="4">
    <source>
        <dbReference type="ARBA" id="ARBA00022475"/>
    </source>
</evidence>
<evidence type="ECO:0000256" key="2">
    <source>
        <dbReference type="ARBA" id="ARBA00006175"/>
    </source>
</evidence>
<evidence type="ECO:0000256" key="1">
    <source>
        <dbReference type="ARBA" id="ARBA00004651"/>
    </source>
</evidence>
<dbReference type="InterPro" id="IPR034294">
    <property type="entry name" value="Aquaporin_transptr"/>
</dbReference>
<feature type="transmembrane region" description="Helical" evidence="9">
    <location>
        <begin position="111"/>
        <end position="131"/>
    </location>
</feature>
<evidence type="ECO:0000256" key="3">
    <source>
        <dbReference type="ARBA" id="ARBA00022448"/>
    </source>
</evidence>